<keyword evidence="3" id="KW-1185">Reference proteome</keyword>
<evidence type="ECO:0000313" key="2">
    <source>
        <dbReference type="EMBL" id="CAL5996771.1"/>
    </source>
</evidence>
<protein>
    <submittedName>
        <fullName evidence="2">Hypothetical_protein</fullName>
    </submittedName>
</protein>
<dbReference type="EMBL" id="CAXDID020000035">
    <property type="protein sequence ID" value="CAL5996771.1"/>
    <property type="molecule type" value="Genomic_DNA"/>
</dbReference>
<proteinExistence type="predicted"/>
<organism evidence="1">
    <name type="scientific">Hexamita inflata</name>
    <dbReference type="NCBI Taxonomy" id="28002"/>
    <lineage>
        <taxon>Eukaryota</taxon>
        <taxon>Metamonada</taxon>
        <taxon>Diplomonadida</taxon>
        <taxon>Hexamitidae</taxon>
        <taxon>Hexamitinae</taxon>
        <taxon>Hexamita</taxon>
    </lineage>
</organism>
<sequence>MYRQGLTELQIEDCSEKQPKQLCQIINNLSSKQKNKLWKYLEKNIQPTKPQSQHSDYYERQYQRHLYTEHLSQQDIYYIKQFTLENQELLIIERKQLLMDGYFKNRDIFDYDIYKFIQMCDRKKSVKIDRQYIFQEKQKKERTINYTQVFKQALQTTTNQQTDNMSAKQICESINSLSGQQQQQFWQLAVENFQPKKLLVYLRIIIEIHINELYMMVKLLTKINNIFTNFVKIQKMLQQIKKSHNNLKAPILKIETYFTTIFIIKSEMLCKRKESKFALSKNVASPKNKNVIK</sequence>
<comment type="caution">
    <text evidence="1">The sequence shown here is derived from an EMBL/GenBank/DDBJ whole genome shotgun (WGS) entry which is preliminary data.</text>
</comment>
<reference evidence="2 3" key="2">
    <citation type="submission" date="2024-07" db="EMBL/GenBank/DDBJ databases">
        <authorList>
            <person name="Akdeniz Z."/>
        </authorList>
    </citation>
    <scope>NUCLEOTIDE SEQUENCE [LARGE SCALE GENOMIC DNA]</scope>
</reference>
<reference evidence="1" key="1">
    <citation type="submission" date="2023-06" db="EMBL/GenBank/DDBJ databases">
        <authorList>
            <person name="Kurt Z."/>
        </authorList>
    </citation>
    <scope>NUCLEOTIDE SEQUENCE</scope>
</reference>
<accession>A0AA86UTL6</accession>
<name>A0AA86UTL6_9EUKA</name>
<evidence type="ECO:0000313" key="3">
    <source>
        <dbReference type="Proteomes" id="UP001642409"/>
    </source>
</evidence>
<dbReference type="Proteomes" id="UP001642409">
    <property type="component" value="Unassembled WGS sequence"/>
</dbReference>
<gene>
    <name evidence="2" type="ORF">HINF_LOCUS14926</name>
    <name evidence="1" type="ORF">HINF_LOCUS51841</name>
</gene>
<evidence type="ECO:0000313" key="1">
    <source>
        <dbReference type="EMBL" id="CAI9964196.1"/>
    </source>
</evidence>
<dbReference type="EMBL" id="CATOUU010000972">
    <property type="protein sequence ID" value="CAI9964196.1"/>
    <property type="molecule type" value="Genomic_DNA"/>
</dbReference>
<dbReference type="AlphaFoldDB" id="A0AA86UTL6"/>